<dbReference type="EC" id="1.4.3.5" evidence="7"/>
<feature type="binding site" evidence="7 8">
    <location>
        <position position="136"/>
    </location>
    <ligand>
        <name>substrate</name>
    </ligand>
</feature>
<dbReference type="InterPro" id="IPR011576">
    <property type="entry name" value="Pyridox_Oxase_N"/>
</dbReference>
<comment type="catalytic activity">
    <reaction evidence="7">
        <text>pyridoxamine 5'-phosphate + O2 + H2O = pyridoxal 5'-phosphate + H2O2 + NH4(+)</text>
        <dbReference type="Rhea" id="RHEA:15817"/>
        <dbReference type="ChEBI" id="CHEBI:15377"/>
        <dbReference type="ChEBI" id="CHEBI:15379"/>
        <dbReference type="ChEBI" id="CHEBI:16240"/>
        <dbReference type="ChEBI" id="CHEBI:28938"/>
        <dbReference type="ChEBI" id="CHEBI:58451"/>
        <dbReference type="ChEBI" id="CHEBI:597326"/>
        <dbReference type="EC" id="1.4.3.5"/>
    </reaction>
</comment>
<feature type="binding site" evidence="7 8">
    <location>
        <position position="128"/>
    </location>
    <ligand>
        <name>substrate</name>
    </ligand>
</feature>
<dbReference type="GO" id="GO:0010181">
    <property type="term" value="F:FMN binding"/>
    <property type="evidence" value="ECO:0007669"/>
    <property type="project" value="UniProtKB-UniRule"/>
</dbReference>
<comment type="pathway">
    <text evidence="7">Cofactor metabolism; pyridoxal 5'-phosphate salvage; pyridoxal 5'-phosphate from pyridoxamine 5'-phosphate: step 1/1.</text>
</comment>
<accession>A0A6F8YKK8</accession>
<keyword evidence="4 7" id="KW-0288">FMN</keyword>
<evidence type="ECO:0000256" key="3">
    <source>
        <dbReference type="ARBA" id="ARBA00022630"/>
    </source>
</evidence>
<feature type="domain" description="Pyridoxamine 5'-phosphate oxidase N-terminal" evidence="10">
    <location>
        <begin position="39"/>
        <end position="161"/>
    </location>
</feature>
<reference evidence="12 13" key="2">
    <citation type="submission" date="2020-03" db="EMBL/GenBank/DDBJ databases">
        <authorList>
            <person name="Ichikawa N."/>
            <person name="Kimura A."/>
            <person name="Kitahashi Y."/>
            <person name="Uohara A."/>
        </authorList>
    </citation>
    <scope>NUCLEOTIDE SEQUENCE [LARGE SCALE GENOMIC DNA]</scope>
    <source>
        <strain evidence="12 13">NBRC 105367</strain>
    </source>
</reference>
<evidence type="ECO:0000313" key="13">
    <source>
        <dbReference type="Proteomes" id="UP000503011"/>
    </source>
</evidence>
<evidence type="ECO:0000259" key="10">
    <source>
        <dbReference type="Pfam" id="PF01243"/>
    </source>
</evidence>
<dbReference type="InterPro" id="IPR012349">
    <property type="entry name" value="Split_barrel_FMN-bd"/>
</dbReference>
<dbReference type="HAMAP" id="MF_01629">
    <property type="entry name" value="PdxH"/>
    <property type="match status" value="1"/>
</dbReference>
<proteinExistence type="inferred from homology"/>
<evidence type="ECO:0000259" key="11">
    <source>
        <dbReference type="Pfam" id="PF10590"/>
    </source>
</evidence>
<evidence type="ECO:0000256" key="9">
    <source>
        <dbReference type="PIRSR" id="PIRSR000190-2"/>
    </source>
</evidence>
<dbReference type="AlphaFoldDB" id="A0A6F8YKK8"/>
<evidence type="ECO:0000256" key="5">
    <source>
        <dbReference type="ARBA" id="ARBA00023002"/>
    </source>
</evidence>
<evidence type="ECO:0000256" key="8">
    <source>
        <dbReference type="PIRSR" id="PIRSR000190-1"/>
    </source>
</evidence>
<dbReference type="KEGG" id="psuu:Psuf_038010"/>
<dbReference type="InterPro" id="IPR000659">
    <property type="entry name" value="Pyridox_Oxase"/>
</dbReference>
<dbReference type="Proteomes" id="UP000503011">
    <property type="component" value="Chromosome"/>
</dbReference>
<feature type="binding site" evidence="7 9">
    <location>
        <begin position="145"/>
        <end position="146"/>
    </location>
    <ligand>
        <name>FMN</name>
        <dbReference type="ChEBI" id="CHEBI:58210"/>
    </ligand>
</feature>
<reference evidence="12 13" key="1">
    <citation type="submission" date="2020-03" db="EMBL/GenBank/DDBJ databases">
        <title>Whole genome shotgun sequence of Phytohabitans suffuscus NBRC 105367.</title>
        <authorList>
            <person name="Komaki H."/>
            <person name="Tamura T."/>
        </authorList>
    </citation>
    <scope>NUCLEOTIDE SEQUENCE [LARGE SCALE GENOMIC DNA]</scope>
    <source>
        <strain evidence="12 13">NBRC 105367</strain>
    </source>
</reference>
<feature type="domain" description="Pyridoxine 5'-phosphate oxidase dimerisation C-terminal" evidence="11">
    <location>
        <begin position="176"/>
        <end position="217"/>
    </location>
</feature>
<evidence type="ECO:0000313" key="12">
    <source>
        <dbReference type="EMBL" id="BCB86488.1"/>
    </source>
</evidence>
<keyword evidence="6 7" id="KW-0664">Pyridoxine biosynthesis</keyword>
<gene>
    <name evidence="7 12" type="primary">pdxH</name>
    <name evidence="12" type="ORF">Psuf_038010</name>
</gene>
<feature type="binding site" evidence="8">
    <location>
        <begin position="12"/>
        <end position="15"/>
    </location>
    <ligand>
        <name>substrate</name>
    </ligand>
</feature>
<evidence type="ECO:0000256" key="2">
    <source>
        <dbReference type="ARBA" id="ARBA00011738"/>
    </source>
</evidence>
<dbReference type="PROSITE" id="PS01064">
    <property type="entry name" value="PYRIDOX_OXIDASE"/>
    <property type="match status" value="1"/>
</dbReference>
<comment type="function">
    <text evidence="7">Catalyzes the oxidation of either pyridoxine 5'-phosphate (PNP) or pyridoxamine 5'-phosphate (PMP) into pyridoxal 5'-phosphate (PLP).</text>
</comment>
<comment type="cofactor">
    <cofactor evidence="7 9">
        <name>FMN</name>
        <dbReference type="ChEBI" id="CHEBI:58210"/>
    </cofactor>
    <text evidence="7 9">Binds 1 FMN per subunit.</text>
</comment>
<evidence type="ECO:0000256" key="7">
    <source>
        <dbReference type="HAMAP-Rule" id="MF_01629"/>
    </source>
</evidence>
<keyword evidence="3 7" id="KW-0285">Flavoprotein</keyword>
<dbReference type="Pfam" id="PF10590">
    <property type="entry name" value="PNP_phzG_C"/>
    <property type="match status" value="1"/>
</dbReference>
<dbReference type="NCBIfam" id="NF004231">
    <property type="entry name" value="PRK05679.1"/>
    <property type="match status" value="1"/>
</dbReference>
<feature type="binding site" evidence="7 8">
    <location>
        <position position="71"/>
    </location>
    <ligand>
        <name>substrate</name>
    </ligand>
</feature>
<dbReference type="GO" id="GO:0008615">
    <property type="term" value="P:pyridoxine biosynthetic process"/>
    <property type="evidence" value="ECO:0007669"/>
    <property type="project" value="UniProtKB-UniRule"/>
</dbReference>
<dbReference type="FunFam" id="2.30.110.10:FF:000020">
    <property type="entry name" value="PNPO isoform 11"/>
    <property type="match status" value="1"/>
</dbReference>
<protein>
    <recommendedName>
        <fullName evidence="7">Pyridoxine/pyridoxamine 5'-phosphate oxidase</fullName>
        <ecNumber evidence="7">1.4.3.5</ecNumber>
    </recommendedName>
    <alternativeName>
        <fullName evidence="7">PNP/PMP oxidase</fullName>
        <shortName evidence="7">PNPOx</shortName>
    </alternativeName>
    <alternativeName>
        <fullName evidence="7">Pyridoxal 5'-phosphate synthase</fullName>
    </alternativeName>
</protein>
<evidence type="ECO:0000256" key="6">
    <source>
        <dbReference type="ARBA" id="ARBA00023096"/>
    </source>
</evidence>
<dbReference type="InterPro" id="IPR019576">
    <property type="entry name" value="Pyridoxamine_oxidase_dimer_C"/>
</dbReference>
<dbReference type="UniPathway" id="UPA01068">
    <property type="reaction ID" value="UER00304"/>
</dbReference>
<feature type="binding site" evidence="7 9">
    <location>
        <position position="189"/>
    </location>
    <ligand>
        <name>FMN</name>
        <dbReference type="ChEBI" id="CHEBI:58210"/>
    </ligand>
</feature>
<keyword evidence="13" id="KW-1185">Reference proteome</keyword>
<evidence type="ECO:0000256" key="4">
    <source>
        <dbReference type="ARBA" id="ARBA00022643"/>
    </source>
</evidence>
<feature type="binding site" evidence="7 8">
    <location>
        <begin position="195"/>
        <end position="197"/>
    </location>
    <ligand>
        <name>substrate</name>
    </ligand>
</feature>
<dbReference type="Gene3D" id="2.30.110.10">
    <property type="entry name" value="Electron Transport, Fmn-binding Protein, Chain A"/>
    <property type="match status" value="1"/>
</dbReference>
<feature type="binding site" evidence="7 8">
    <location>
        <position position="132"/>
    </location>
    <ligand>
        <name>substrate</name>
    </ligand>
</feature>
<dbReference type="SUPFAM" id="SSF50475">
    <property type="entry name" value="FMN-binding split barrel"/>
    <property type="match status" value="1"/>
</dbReference>
<organism evidence="12 13">
    <name type="scientific">Phytohabitans suffuscus</name>
    <dbReference type="NCBI Taxonomy" id="624315"/>
    <lineage>
        <taxon>Bacteria</taxon>
        <taxon>Bacillati</taxon>
        <taxon>Actinomycetota</taxon>
        <taxon>Actinomycetes</taxon>
        <taxon>Micromonosporales</taxon>
        <taxon>Micromonosporaceae</taxon>
    </lineage>
</organism>
<dbReference type="PANTHER" id="PTHR10851">
    <property type="entry name" value="PYRIDOXINE-5-PHOSPHATE OXIDASE"/>
    <property type="match status" value="1"/>
</dbReference>
<name>A0A6F8YKK8_9ACTN</name>
<comment type="subunit">
    <text evidence="2 7">Homodimer.</text>
</comment>
<feature type="binding site" evidence="7 9">
    <location>
        <position position="88"/>
    </location>
    <ligand>
        <name>FMN</name>
        <dbReference type="ChEBI" id="CHEBI:58210"/>
    </ligand>
</feature>
<dbReference type="GO" id="GO:0004733">
    <property type="term" value="F:pyridoxamine phosphate oxidase activity"/>
    <property type="evidence" value="ECO:0007669"/>
    <property type="project" value="UniProtKB-UniRule"/>
</dbReference>
<dbReference type="Pfam" id="PF01243">
    <property type="entry name" value="PNPOx_N"/>
    <property type="match status" value="1"/>
</dbReference>
<dbReference type="InterPro" id="IPR019740">
    <property type="entry name" value="Pyridox_Oxase_CS"/>
</dbReference>
<dbReference type="PIRSF" id="PIRSF000190">
    <property type="entry name" value="Pyd_amn-ph_oxd"/>
    <property type="match status" value="1"/>
</dbReference>
<feature type="binding site" evidence="7 9">
    <location>
        <position position="87"/>
    </location>
    <ligand>
        <name>FMN</name>
        <dbReference type="ChEBI" id="CHEBI:58210"/>
    </ligand>
</feature>
<feature type="binding site" evidence="7 9">
    <location>
        <position position="110"/>
    </location>
    <ligand>
        <name>FMN</name>
        <dbReference type="ChEBI" id="CHEBI:58210"/>
    </ligand>
</feature>
<feature type="binding site" evidence="7 9">
    <location>
        <begin position="81"/>
        <end position="82"/>
    </location>
    <ligand>
        <name>FMN</name>
        <dbReference type="ChEBI" id="CHEBI:58210"/>
    </ligand>
</feature>
<comment type="pathway">
    <text evidence="7">Cofactor metabolism; pyridoxal 5'-phosphate salvage; pyridoxal 5'-phosphate from pyridoxine 5'-phosphate: step 1/1.</text>
</comment>
<feature type="binding site" evidence="7 9">
    <location>
        <position position="199"/>
    </location>
    <ligand>
        <name>FMN</name>
        <dbReference type="ChEBI" id="CHEBI:58210"/>
    </ligand>
</feature>
<comment type="catalytic activity">
    <reaction evidence="7">
        <text>pyridoxine 5'-phosphate + O2 = pyridoxal 5'-phosphate + H2O2</text>
        <dbReference type="Rhea" id="RHEA:15149"/>
        <dbReference type="ChEBI" id="CHEBI:15379"/>
        <dbReference type="ChEBI" id="CHEBI:16240"/>
        <dbReference type="ChEBI" id="CHEBI:58589"/>
        <dbReference type="ChEBI" id="CHEBI:597326"/>
        <dbReference type="EC" id="1.4.3.5"/>
    </reaction>
</comment>
<keyword evidence="5 7" id="KW-0560">Oxidoreductase</keyword>
<dbReference type="PANTHER" id="PTHR10851:SF0">
    <property type="entry name" value="PYRIDOXINE-5'-PHOSPHATE OXIDASE"/>
    <property type="match status" value="1"/>
</dbReference>
<dbReference type="EMBL" id="AP022871">
    <property type="protein sequence ID" value="BCB86488.1"/>
    <property type="molecule type" value="Genomic_DNA"/>
</dbReference>
<evidence type="ECO:0000256" key="1">
    <source>
        <dbReference type="ARBA" id="ARBA00007301"/>
    </source>
</evidence>
<feature type="binding site" evidence="7 9">
    <location>
        <begin position="66"/>
        <end position="71"/>
    </location>
    <ligand>
        <name>FMN</name>
        <dbReference type="ChEBI" id="CHEBI:58210"/>
    </ligand>
</feature>
<dbReference type="NCBIfam" id="TIGR00558">
    <property type="entry name" value="pdxH"/>
    <property type="match status" value="1"/>
</dbReference>
<comment type="similarity">
    <text evidence="1 7">Belongs to the pyridoxamine 5'-phosphate oxidase family.</text>
</comment>
<sequence length="217" mass="24575">MIADTPEPAGMRRDYGSGNTLSRGDLAPDWWTQFDRWFADAVDAGLPEPNAMIVASADPAGRPSARTVLLKGYDERGLVFYTNYESRKGTELAANPYASLVFPWFPMRRQVVVAGAVTRVTRDQTEEYFASRPRESQLGAWASPQSQVVPDRAALDQVYEDAELRFPDRVPAPEHWGGLRVAPHTVEFWQGRTGRLHDRLRYRRTDKGVWIIERLAP</sequence>